<gene>
    <name evidence="2" type="ORF">SNAT2548_LOCUS2341</name>
</gene>
<accession>A0A812HZH7</accession>
<dbReference type="EMBL" id="CAJNDS010000134">
    <property type="protein sequence ID" value="CAE6968473.1"/>
    <property type="molecule type" value="Genomic_DNA"/>
</dbReference>
<dbReference type="Pfam" id="PF00078">
    <property type="entry name" value="RVT_1"/>
    <property type="match status" value="1"/>
</dbReference>
<keyword evidence="3" id="KW-1185">Reference proteome</keyword>
<sequence>MDAALSLHYSCRYTVKQNAYSKSFPMQVGVRQGCALAPTIYSLFTVLFYRELAKCTSQAWAEKCLTIFPDDKHLHWQIESTGDLQFVCHCVQQTFRLLRQYGMTVNSDKSRLVVALRT</sequence>
<dbReference type="OrthoDB" id="449171at2759"/>
<comment type="caution">
    <text evidence="2">The sequence shown here is derived from an EMBL/GenBank/DDBJ whole genome shotgun (WGS) entry which is preliminary data.</text>
</comment>
<dbReference type="AlphaFoldDB" id="A0A812HZH7"/>
<feature type="domain" description="Reverse transcriptase" evidence="1">
    <location>
        <begin position="1"/>
        <end position="118"/>
    </location>
</feature>
<dbReference type="PROSITE" id="PS50878">
    <property type="entry name" value="RT_POL"/>
    <property type="match status" value="1"/>
</dbReference>
<reference evidence="2" key="1">
    <citation type="submission" date="2021-02" db="EMBL/GenBank/DDBJ databases">
        <authorList>
            <person name="Dougan E. K."/>
            <person name="Rhodes N."/>
            <person name="Thang M."/>
            <person name="Chan C."/>
        </authorList>
    </citation>
    <scope>NUCLEOTIDE SEQUENCE</scope>
</reference>
<evidence type="ECO:0000313" key="3">
    <source>
        <dbReference type="Proteomes" id="UP000604046"/>
    </source>
</evidence>
<dbReference type="Proteomes" id="UP000604046">
    <property type="component" value="Unassembled WGS sequence"/>
</dbReference>
<evidence type="ECO:0000313" key="2">
    <source>
        <dbReference type="EMBL" id="CAE6968473.1"/>
    </source>
</evidence>
<evidence type="ECO:0000259" key="1">
    <source>
        <dbReference type="PROSITE" id="PS50878"/>
    </source>
</evidence>
<protein>
    <recommendedName>
        <fullName evidence="1">Reverse transcriptase domain-containing protein</fullName>
    </recommendedName>
</protein>
<proteinExistence type="predicted"/>
<dbReference type="InterPro" id="IPR000477">
    <property type="entry name" value="RT_dom"/>
</dbReference>
<organism evidence="2 3">
    <name type="scientific">Symbiodinium natans</name>
    <dbReference type="NCBI Taxonomy" id="878477"/>
    <lineage>
        <taxon>Eukaryota</taxon>
        <taxon>Sar</taxon>
        <taxon>Alveolata</taxon>
        <taxon>Dinophyceae</taxon>
        <taxon>Suessiales</taxon>
        <taxon>Symbiodiniaceae</taxon>
        <taxon>Symbiodinium</taxon>
    </lineage>
</organism>
<name>A0A812HZH7_9DINO</name>